<accession>A0AB39RY24</accession>
<dbReference type="EMBL" id="CP163440">
    <property type="protein sequence ID" value="XDQ59576.1"/>
    <property type="molecule type" value="Genomic_DNA"/>
</dbReference>
<evidence type="ECO:0000256" key="1">
    <source>
        <dbReference type="SAM" id="MobiDB-lite"/>
    </source>
</evidence>
<dbReference type="SUPFAM" id="SSF53335">
    <property type="entry name" value="S-adenosyl-L-methionine-dependent methyltransferases"/>
    <property type="match status" value="1"/>
</dbReference>
<feature type="region of interest" description="Disordered" evidence="1">
    <location>
        <begin position="117"/>
        <end position="143"/>
    </location>
</feature>
<protein>
    <recommendedName>
        <fullName evidence="3">Methyltransferase domain-containing protein</fullName>
    </recommendedName>
</protein>
<gene>
    <name evidence="2" type="ORF">AB5J50_01490</name>
</gene>
<evidence type="ECO:0000313" key="2">
    <source>
        <dbReference type="EMBL" id="XDQ59576.1"/>
    </source>
</evidence>
<dbReference type="RefSeq" id="WP_369254150.1">
    <property type="nucleotide sequence ID" value="NZ_CP163440.1"/>
</dbReference>
<organism evidence="2">
    <name type="scientific">Streptomyces sp. R35</name>
    <dbReference type="NCBI Taxonomy" id="3238630"/>
    <lineage>
        <taxon>Bacteria</taxon>
        <taxon>Bacillati</taxon>
        <taxon>Actinomycetota</taxon>
        <taxon>Actinomycetes</taxon>
        <taxon>Kitasatosporales</taxon>
        <taxon>Streptomycetaceae</taxon>
        <taxon>Streptomyces</taxon>
    </lineage>
</organism>
<dbReference type="Gene3D" id="3.40.50.150">
    <property type="entry name" value="Vaccinia Virus protein VP39"/>
    <property type="match status" value="1"/>
</dbReference>
<proteinExistence type="predicted"/>
<dbReference type="InterPro" id="IPR029063">
    <property type="entry name" value="SAM-dependent_MTases_sf"/>
</dbReference>
<name>A0AB39RY24_9ACTN</name>
<dbReference type="AlphaFoldDB" id="A0AB39RY24"/>
<reference evidence="2" key="1">
    <citation type="submission" date="2024-07" db="EMBL/GenBank/DDBJ databases">
        <authorList>
            <person name="Yu S.T."/>
        </authorList>
    </citation>
    <scope>NUCLEOTIDE SEQUENCE</scope>
    <source>
        <strain evidence="2">R35</strain>
    </source>
</reference>
<sequence length="143" mass="15475">MHRITTAPVAPIPARTRWAVAAGAGAALAAAWWLGDTAPYPYAQRGLLDVPLPFLTADRIDAVLRPRPGERILEIGPGTGLQSLHVAPQLGPEGRLDVLDIQQEMLDHVMCRAERDVRQGTSAGQRSGRARCQRAGCRQRPEA</sequence>
<feature type="compositionally biased region" description="Low complexity" evidence="1">
    <location>
        <begin position="133"/>
        <end position="143"/>
    </location>
</feature>
<evidence type="ECO:0008006" key="3">
    <source>
        <dbReference type="Google" id="ProtNLM"/>
    </source>
</evidence>